<keyword evidence="1" id="KW-0596">Phosphopantetheine</keyword>
<dbReference type="PROSITE" id="PS52019">
    <property type="entry name" value="PKS_MFAS_DH"/>
    <property type="match status" value="1"/>
</dbReference>
<feature type="domain" description="PKS/mFAS DH" evidence="7">
    <location>
        <begin position="1704"/>
        <end position="2001"/>
    </location>
</feature>
<evidence type="ECO:0000256" key="3">
    <source>
        <dbReference type="PROSITE-ProRule" id="PRU01363"/>
    </source>
</evidence>
<dbReference type="PANTHER" id="PTHR43775">
    <property type="entry name" value="FATTY ACID SYNTHASE"/>
    <property type="match status" value="1"/>
</dbReference>
<dbReference type="InterPro" id="IPR014030">
    <property type="entry name" value="Ketoacyl_synth_N"/>
</dbReference>
<protein>
    <submittedName>
        <fullName evidence="8">SDR family oxidoreductase</fullName>
    </submittedName>
</protein>
<dbReference type="PANTHER" id="PTHR43775:SF37">
    <property type="entry name" value="SI:DKEY-61P9.11"/>
    <property type="match status" value="1"/>
</dbReference>
<dbReference type="InterPro" id="IPR042104">
    <property type="entry name" value="PKS_dehydratase_sf"/>
</dbReference>
<feature type="region of interest" description="Disordered" evidence="5">
    <location>
        <begin position="2006"/>
        <end position="2027"/>
    </location>
</feature>
<dbReference type="InterPro" id="IPR036291">
    <property type="entry name" value="NAD(P)-bd_dom_sf"/>
</dbReference>
<proteinExistence type="inferred from homology"/>
<keyword evidence="2" id="KW-0597">Phosphoprotein</keyword>
<dbReference type="Gene3D" id="3.10.129.110">
    <property type="entry name" value="Polyketide synthase dehydratase"/>
    <property type="match status" value="1"/>
</dbReference>
<dbReference type="PROSITE" id="PS52004">
    <property type="entry name" value="KS3_2"/>
    <property type="match status" value="1"/>
</dbReference>
<comment type="similarity">
    <text evidence="4">Belongs to the thiolase-like superfamily. Beta-ketoacyl-ACP synthases family.</text>
</comment>
<feature type="region of interest" description="Disordered" evidence="5">
    <location>
        <begin position="756"/>
        <end position="786"/>
    </location>
</feature>
<dbReference type="InterPro" id="IPR013968">
    <property type="entry name" value="PKS_KR"/>
</dbReference>
<dbReference type="Pfam" id="PF21089">
    <property type="entry name" value="PKS_DH_N"/>
    <property type="match status" value="1"/>
</dbReference>
<evidence type="ECO:0000313" key="9">
    <source>
        <dbReference type="Proteomes" id="UP001049518"/>
    </source>
</evidence>
<dbReference type="Gene3D" id="3.40.50.720">
    <property type="entry name" value="NAD(P)-binding Rossmann-like Domain"/>
    <property type="match status" value="2"/>
</dbReference>
<dbReference type="SMART" id="SM00822">
    <property type="entry name" value="PKS_KR"/>
    <property type="match status" value="1"/>
</dbReference>
<dbReference type="Pfam" id="PF13561">
    <property type="entry name" value="adh_short_C2"/>
    <property type="match status" value="1"/>
</dbReference>
<evidence type="ECO:0000256" key="4">
    <source>
        <dbReference type="RuleBase" id="RU003694"/>
    </source>
</evidence>
<evidence type="ECO:0000259" key="7">
    <source>
        <dbReference type="PROSITE" id="PS52019"/>
    </source>
</evidence>
<dbReference type="InterPro" id="IPR014031">
    <property type="entry name" value="Ketoacyl_synth_C"/>
</dbReference>
<dbReference type="PRINTS" id="PR00081">
    <property type="entry name" value="GDHRDH"/>
</dbReference>
<keyword evidence="4" id="KW-0808">Transferase</keyword>
<dbReference type="RefSeq" id="WP_231329078.1">
    <property type="nucleotide sequence ID" value="NZ_CP059572.1"/>
</dbReference>
<evidence type="ECO:0000313" key="8">
    <source>
        <dbReference type="EMBL" id="QXJ23390.1"/>
    </source>
</evidence>
<evidence type="ECO:0000256" key="2">
    <source>
        <dbReference type="ARBA" id="ARBA00022553"/>
    </source>
</evidence>
<feature type="region of interest" description="C-terminal hotdog fold" evidence="3">
    <location>
        <begin position="1846"/>
        <end position="2001"/>
    </location>
</feature>
<feature type="active site" description="Proton acceptor; for dehydratase activity" evidence="3">
    <location>
        <position position="1737"/>
    </location>
</feature>
<name>A0ABX8QX99_9ACTN</name>
<dbReference type="CDD" id="cd00833">
    <property type="entry name" value="PKS"/>
    <property type="match status" value="1"/>
</dbReference>
<evidence type="ECO:0000259" key="6">
    <source>
        <dbReference type="PROSITE" id="PS52004"/>
    </source>
</evidence>
<feature type="active site" description="Proton donor; for dehydratase activity" evidence="3">
    <location>
        <position position="1911"/>
    </location>
</feature>
<dbReference type="InterPro" id="IPR050091">
    <property type="entry name" value="PKS_NRPS_Biosynth_Enz"/>
</dbReference>
<evidence type="ECO:0000256" key="5">
    <source>
        <dbReference type="SAM" id="MobiDB-lite"/>
    </source>
</evidence>
<dbReference type="SMART" id="SM00825">
    <property type="entry name" value="PKS_KS"/>
    <property type="match status" value="1"/>
</dbReference>
<dbReference type="InterPro" id="IPR002347">
    <property type="entry name" value="SDR_fam"/>
</dbReference>
<dbReference type="InterPro" id="IPR049900">
    <property type="entry name" value="PKS_mFAS_DH"/>
</dbReference>
<dbReference type="Gene3D" id="3.40.47.10">
    <property type="match status" value="2"/>
</dbReference>
<gene>
    <name evidence="8" type="ORF">AGRA3207_004537</name>
</gene>
<dbReference type="Pfam" id="PF00109">
    <property type="entry name" value="ketoacyl-synt"/>
    <property type="match status" value="3"/>
</dbReference>
<dbReference type="EMBL" id="CP059572">
    <property type="protein sequence ID" value="QXJ23390.1"/>
    <property type="molecule type" value="Genomic_DNA"/>
</dbReference>
<feature type="compositionally biased region" description="Pro residues" evidence="5">
    <location>
        <begin position="261"/>
        <end position="275"/>
    </location>
</feature>
<keyword evidence="9" id="KW-1185">Reference proteome</keyword>
<dbReference type="InterPro" id="IPR057326">
    <property type="entry name" value="KR_dom"/>
</dbReference>
<dbReference type="SUPFAM" id="SSF53901">
    <property type="entry name" value="Thiolase-like"/>
    <property type="match status" value="3"/>
</dbReference>
<organism evidence="8 9">
    <name type="scientific">Actinomadura graeca</name>
    <dbReference type="NCBI Taxonomy" id="2750812"/>
    <lineage>
        <taxon>Bacteria</taxon>
        <taxon>Bacillati</taxon>
        <taxon>Actinomycetota</taxon>
        <taxon>Actinomycetes</taxon>
        <taxon>Streptosporangiales</taxon>
        <taxon>Thermomonosporaceae</taxon>
        <taxon>Actinomadura</taxon>
    </lineage>
</organism>
<dbReference type="Pfam" id="PF08659">
    <property type="entry name" value="KR"/>
    <property type="match status" value="1"/>
</dbReference>
<feature type="region of interest" description="N-terminal hotdog fold" evidence="3">
    <location>
        <begin position="1704"/>
        <end position="1828"/>
    </location>
</feature>
<sequence>MNPPSSRNLTGKVALVTGGAKNVGRAIATTLADHGAHVLINYFHSHEQAKETREELRRRGARVDLLRASVARPEQVARMFDEIEARFGRLDILVNNAAGGALVPASEVTDADLDRALDTNLKGGLRCARAAARLMARNGGGSIVTVSALGGSQLVMADYLACAPAKAAAEAVTRYLAVEFAPHNIRVNTASAAMLVSEVADAFPGGAAMQAAVAAATPLGRLGTPEEFAEVVAFLASDQASWITGQVVLADGGLTLGAPLLSPPGPPGPPGPPAPSASAGPAGQDAVAVEGATSGADPVRDGDDQIAVVGMGLAVSGADGPEAFWELRTSGRELFVEVPEERWDRTGFSSGDVTAEDKSYQDTCVFITGFQPDGAALEGLPTSADETEFTTLWLRHSLVQALTGVRRTGRDRFSFNVGYTADGSQHLEEAGVLATTRRLTREILAEMDVGGPRRDQLLDEVDRVLSGRYHRAAVPFPHFLPHEVGHQAMAGVLPADTQVQMVDTACSSSLYAVDIGVKGLLAGRQDIAVCGGAFALAPRGTVLFSKLKGLSERGAVHALDAKADGVIFADGAGVVVLKRLSRARADGDRVLAVLKGFGSSSDGRGKAIYAPSPAGQDLAVRRALGAGGVSGADVGWVNAHATGTPTGDLAEFTTLRRHFGTEGPAVVTSNKSLIGHTGWAAGVVSLIESILGMREATIPGQYRFTSAPAEFALDTTRLEISGAARPWPSEPGRPRTAAISGFGFGGTNAHLIVAEPPTEDRGTGEHGGAAPRPPGRGSDGPGHTGRIAVVGWSARLPGAGTDDDVVRRLTGDGRVSRGFGDTYPPPPFQQVRMPPATVRTIDRCQLMILACGHDLRDRLPGFWSEHAERTGVVIGHMGPTRAAMQYAARCYLDDIGNALRGDAGTGSVPELEELLDRLRERVRSMTPPSNEDSFPGMMPNIIAARVANHFDLKGLNITVDAGLASTQSAFAIAGRYLLGGELDLVLAGGINGNSLPEYRDLLTGVFAGRPVDLAEGAFLFGLTTERTARDAGLPVLALVEETGPARLPGPGAADRVVDSGADGRYSGYLGASGAAEILRALHADPGVTEIRCREDARDAATRLLVTVGVGGGTAPASNPRAAHAEIAAPAHRADAHPAGVAASRVASSGVAANVVERFTAGLEPAGVPSAQGLRPVAAVPDDAVVLTDRPELAGPFGRSSGTTVLSTTAPSGPLPGVHHVGDDDDLVRRAVEALPRPLRHVVVLADLSASSPASGALTDDAPSLTALHDLAFLVCQERYEELGGAGASVVFALLGARPGGTPHPMAGLFTGLAKCVNLELADAECFALVMATRDPREAAALVAGERGADRPFPVVHHDGTQRLVPALTRSPARSRGAGAAAPLDRDAVVVALGGGRGITAELLTALSARFQSRIHVLGSNPLDEHPPETYAGTDAEFAATRAAFISGGLAAGGATVAGLSRRFDRLVDARTTRRNLARMAEHSGEGRVTYLTCDARDEKSVRAAIEAVLDEHGAIDLLINAPGLNRSALIRDKDVAEFRAIRDLKVNAHRNLRRALADRPPRLWCDFGSLLGYFGQRGEADYASGNDYLAMAADYAAAMGTDEFVIGWTLWDEVGMGAGELTRDYFKRTGSYSHMPVAEGIRHFLDELAPSTRATSVVHLGAAERATVERFYPGYLDSSATGSGVGPPAPPAEPGRFYLRRPLAPAHGPRGAGDADNGEIRFECRFDLDGDGYLEHHLVRGVPTLPGTFVTEIAAEAALALIPGAKVLAFEDVRFLRFLQVRPGAEPDPKRITARVARRVGELTTVDVEVTHDVRAPSGVLLVRDRPHFTARVVLGPRFPTSPHWEPWDEVGERAVPDPYHLRSSPVRLSGPFEATADTRRHPKGARSTFRPRLDATGPWSAFRMPVVLLDAMARTGVLDPAGGRVPIAAPLAIRRIDLYQEANDLRLAADHDHVALYVVDPGFSGTGAGGNRFVATTPDGRILAQMKDLEAVPIGYLDTATLEVLPPGDGGPADAPAGPRERRVPT</sequence>
<dbReference type="Proteomes" id="UP001049518">
    <property type="component" value="Chromosome"/>
</dbReference>
<dbReference type="InterPro" id="IPR049552">
    <property type="entry name" value="PKS_DH_N"/>
</dbReference>
<dbReference type="InterPro" id="IPR020841">
    <property type="entry name" value="PKS_Beta-ketoAc_synthase_dom"/>
</dbReference>
<evidence type="ECO:0000256" key="1">
    <source>
        <dbReference type="ARBA" id="ARBA00022450"/>
    </source>
</evidence>
<dbReference type="InterPro" id="IPR016039">
    <property type="entry name" value="Thiolase-like"/>
</dbReference>
<feature type="domain" description="Ketosynthase family 3 (KS3)" evidence="6">
    <location>
        <begin position="303"/>
        <end position="755"/>
    </location>
</feature>
<dbReference type="Pfam" id="PF02801">
    <property type="entry name" value="Ketoacyl-synt_C"/>
    <property type="match status" value="1"/>
</dbReference>
<reference evidence="8" key="1">
    <citation type="submission" date="2020-07" db="EMBL/GenBank/DDBJ databases">
        <authorList>
            <person name="Tarantini F.S."/>
            <person name="Hong K.W."/>
            <person name="Chan K.G."/>
        </authorList>
    </citation>
    <scope>NUCLEOTIDE SEQUENCE</scope>
    <source>
        <strain evidence="8">32-07</strain>
    </source>
</reference>
<accession>A0ABX8QX99</accession>
<dbReference type="SUPFAM" id="SSF51735">
    <property type="entry name" value="NAD(P)-binding Rossmann-fold domains"/>
    <property type="match status" value="2"/>
</dbReference>
<feature type="region of interest" description="Disordered" evidence="5">
    <location>
        <begin position="259"/>
        <end position="303"/>
    </location>
</feature>